<dbReference type="Gene3D" id="2.130.10.10">
    <property type="entry name" value="YVTN repeat-like/Quinoprotein amine dehydrogenase"/>
    <property type="match status" value="1"/>
</dbReference>
<reference evidence="5 6" key="1">
    <citation type="submission" date="2024-03" db="EMBL/GenBank/DDBJ databases">
        <title>Adaptation during the transition from Ophiocordyceps entomopathogen to insect associate is accompanied by gene loss and intensified selection.</title>
        <authorList>
            <person name="Ward C.M."/>
            <person name="Onetto C.A."/>
            <person name="Borneman A.R."/>
        </authorList>
    </citation>
    <scope>NUCLEOTIDE SEQUENCE [LARGE SCALE GENOMIC DNA]</scope>
    <source>
        <strain evidence="5">AWRI1</strain>
        <tissue evidence="5">Single Adult Female</tissue>
    </source>
</reference>
<dbReference type="InterPro" id="IPR011989">
    <property type="entry name" value="ARM-like"/>
</dbReference>
<dbReference type="SMART" id="SM00320">
    <property type="entry name" value="WD40"/>
    <property type="match status" value="4"/>
</dbReference>
<keyword evidence="2" id="KW-0853">WD repeat</keyword>
<feature type="domain" description="Raptor N-terminal CASPase-like" evidence="4">
    <location>
        <begin position="50"/>
        <end position="203"/>
    </location>
</feature>
<dbReference type="GO" id="GO:0009267">
    <property type="term" value="P:cellular response to starvation"/>
    <property type="evidence" value="ECO:0007669"/>
    <property type="project" value="TreeGrafter"/>
</dbReference>
<dbReference type="SUPFAM" id="SSF48371">
    <property type="entry name" value="ARM repeat"/>
    <property type="match status" value="1"/>
</dbReference>
<accession>A0AAN9TPQ3</accession>
<keyword evidence="6" id="KW-1185">Reference proteome</keyword>
<comment type="caution">
    <text evidence="5">The sequence shown here is derived from an EMBL/GenBank/DDBJ whole genome shotgun (WGS) entry which is preliminary data.</text>
</comment>
<dbReference type="InterPro" id="IPR001680">
    <property type="entry name" value="WD40_rpt"/>
</dbReference>
<dbReference type="InterPro" id="IPR016024">
    <property type="entry name" value="ARM-type_fold"/>
</dbReference>
<evidence type="ECO:0000313" key="5">
    <source>
        <dbReference type="EMBL" id="KAK7601843.1"/>
    </source>
</evidence>
<sequence>MAITPHNDCTLDENPSYADWKLPLSFVKRRHTETIEGAKLAAQTWRMKERMKTVSVALVLCLNVGVDPPDIVKTQPCARLECWIDPLSMSPQKALETVGVNLQKQYERWQPRARYKQSLDPTVDEIKKLCVSLRRNAKEERVLFHYNGHGVPKPTANGEIWVFNRTYTQYIPLSIYDLQTWMGTPSIYVYDCSNAGVIVDLFKQFAEQHEKEFEQAAVQNSHSSGPPPTFKNCIQLAACSADQILPMNPDLPADIFTSCLTTPIKIALRWFVMQDSSKLVPNISLDLIDKIPGQLNDRRTMLGELNWIFTAITDTIAWNVLPRDLFQKLFRQDLLVASLFRNYLLAERIMRSYDCTPVSCPKLPSTFQHPMWQAWDLSLDLCLSQLPAVLECEESYCHSPFFEEQLTAFEVWLDMGSDQRSPPEQLPIVLQVLLSQVHRLRALELLSRFLDLGPWAVNLALSVGIFPYMLKLLQSSARELRNLLVFIWAKILAVDYTCQADLVRDNGYKYFLQIMQDSSVHSDHRTLAAFAMAVIVKDYRPGQEVALQENLVSICLEQMNDSNILLRLWVVICLARLWQRYDKARWCGVRDSAHEKLYNLLKDREPEVRAATVHALGTFMNTDSERTEHATIIDHNVATMLVNVVSHDMSPLVRMELVNALQWVIMAFENSFLSVAMHDMKANMPVGNQGIFTYVTVSARILGSPSRNIIESAWFFAEQMTHTPSVMSTLRRNLSRERIKYPVPNPNFLPLAGSSGDSNTLDISSQTDREIPTTRLTRVSSSSSISSSGSSSLMSVSYGSFYMKLWQSLSSLETDPFPAVAWLAHTLLDYVRDQVRDSVISKDWADRSKNNSFFSLPPSPSNRMYMSVDSPPSSAGSSVDLNKLGARIRYNLHNKRMMPNMISENASDDDQKVLTSTAFVDWCCKRFAEYNPHTTQCDTECTAHFEREWRYTRNHHFIRESKDEILRAHQFKIENQIFSTRSSHQANIILFHPYESHFVIPAKDAFVVWDYNSNQKLRQWSVEKNSWNRGANRITSLDFINEHDNTMLLVGFEDGSVRVWSNYANNVSHQDPTLVTAWSALAEISGLSRNSHSSGISVGGLRLAWNQRSQTLFAAGDARIIRLWDIETELKLSDISTGSDSFVNTICVDNDGGGNLFIAGFGDGTIRIFDRRLPSNTSKTITYREHLGCIVNCKIRKSSDLMVAGCINGEVRMYDIRLKGSSLICRTSTRMAAFDIHHSADIFACGGVNHLTAYDIKGSILNCVRNNDWFMNPKIPSTVCYAAFHPHRVMLGYSLHDCSIVVSSLDAKKWRTNPVLPPEAPRSNSFLLIEIRGFFLPTPFDPKLGDMNEAKMFHDFRQIW</sequence>
<dbReference type="PANTHER" id="PTHR12848">
    <property type="entry name" value="REGULATORY-ASSOCIATED PROTEIN OF MTOR"/>
    <property type="match status" value="1"/>
</dbReference>
<dbReference type="Proteomes" id="UP001367676">
    <property type="component" value="Unassembled WGS sequence"/>
</dbReference>
<dbReference type="GO" id="GO:0005737">
    <property type="term" value="C:cytoplasm"/>
    <property type="evidence" value="ECO:0007669"/>
    <property type="project" value="TreeGrafter"/>
</dbReference>
<gene>
    <name evidence="5" type="ORF">V9T40_009284</name>
</gene>
<protein>
    <recommendedName>
        <fullName evidence="4">Raptor N-terminal CASPase-like domain-containing protein</fullName>
    </recommendedName>
</protein>
<dbReference type="GO" id="GO:0038202">
    <property type="term" value="P:TORC1 signaling"/>
    <property type="evidence" value="ECO:0007669"/>
    <property type="project" value="TreeGrafter"/>
</dbReference>
<dbReference type="SMART" id="SM01302">
    <property type="entry name" value="Raptor_N"/>
    <property type="match status" value="1"/>
</dbReference>
<evidence type="ECO:0000256" key="2">
    <source>
        <dbReference type="ARBA" id="ARBA00022574"/>
    </source>
</evidence>
<dbReference type="PRINTS" id="PR01547">
    <property type="entry name" value="YEAST176DUF"/>
</dbReference>
<dbReference type="GO" id="GO:0030307">
    <property type="term" value="P:positive regulation of cell growth"/>
    <property type="evidence" value="ECO:0007669"/>
    <property type="project" value="TreeGrafter"/>
</dbReference>
<dbReference type="SUPFAM" id="SSF50978">
    <property type="entry name" value="WD40 repeat-like"/>
    <property type="match status" value="1"/>
</dbReference>
<dbReference type="Gene3D" id="1.25.10.10">
    <property type="entry name" value="Leucine-rich Repeat Variant"/>
    <property type="match status" value="1"/>
</dbReference>
<proteinExistence type="inferred from homology"/>
<dbReference type="GO" id="GO:0030674">
    <property type="term" value="F:protein-macromolecule adaptor activity"/>
    <property type="evidence" value="ECO:0007669"/>
    <property type="project" value="TreeGrafter"/>
</dbReference>
<keyword evidence="3" id="KW-0677">Repeat</keyword>
<evidence type="ECO:0000313" key="6">
    <source>
        <dbReference type="Proteomes" id="UP001367676"/>
    </source>
</evidence>
<evidence type="ECO:0000256" key="3">
    <source>
        <dbReference type="ARBA" id="ARBA00022737"/>
    </source>
</evidence>
<dbReference type="GO" id="GO:0010506">
    <property type="term" value="P:regulation of autophagy"/>
    <property type="evidence" value="ECO:0007669"/>
    <property type="project" value="TreeGrafter"/>
</dbReference>
<evidence type="ECO:0000256" key="1">
    <source>
        <dbReference type="ARBA" id="ARBA00009257"/>
    </source>
</evidence>
<dbReference type="GO" id="GO:0071230">
    <property type="term" value="P:cellular response to amino acid stimulus"/>
    <property type="evidence" value="ECO:0007669"/>
    <property type="project" value="TreeGrafter"/>
</dbReference>
<organism evidence="5 6">
    <name type="scientific">Parthenolecanium corni</name>
    <dbReference type="NCBI Taxonomy" id="536013"/>
    <lineage>
        <taxon>Eukaryota</taxon>
        <taxon>Metazoa</taxon>
        <taxon>Ecdysozoa</taxon>
        <taxon>Arthropoda</taxon>
        <taxon>Hexapoda</taxon>
        <taxon>Insecta</taxon>
        <taxon>Pterygota</taxon>
        <taxon>Neoptera</taxon>
        <taxon>Paraneoptera</taxon>
        <taxon>Hemiptera</taxon>
        <taxon>Sternorrhyncha</taxon>
        <taxon>Coccoidea</taxon>
        <taxon>Coccidae</taxon>
        <taxon>Parthenolecanium</taxon>
    </lineage>
</organism>
<dbReference type="FunFam" id="1.25.10.10:FF:000276">
    <property type="entry name" value="Regulatory-associated protein of mTOR isoform 1"/>
    <property type="match status" value="1"/>
</dbReference>
<dbReference type="Pfam" id="PF14538">
    <property type="entry name" value="Raptor_N"/>
    <property type="match status" value="1"/>
</dbReference>
<dbReference type="InterPro" id="IPR036322">
    <property type="entry name" value="WD40_repeat_dom_sf"/>
</dbReference>
<name>A0AAN9TPQ3_9HEMI</name>
<dbReference type="PANTHER" id="PTHR12848:SF16">
    <property type="entry name" value="REGULATORY-ASSOCIATED PROTEIN OF MTOR"/>
    <property type="match status" value="1"/>
</dbReference>
<dbReference type="InterPro" id="IPR004083">
    <property type="entry name" value="Raptor"/>
</dbReference>
<dbReference type="GO" id="GO:0031931">
    <property type="term" value="C:TORC1 complex"/>
    <property type="evidence" value="ECO:0007669"/>
    <property type="project" value="InterPro"/>
</dbReference>
<dbReference type="InterPro" id="IPR029347">
    <property type="entry name" value="Raptor_N"/>
</dbReference>
<evidence type="ECO:0000259" key="4">
    <source>
        <dbReference type="SMART" id="SM01302"/>
    </source>
</evidence>
<dbReference type="EMBL" id="JBBCAQ010000010">
    <property type="protein sequence ID" value="KAK7601843.1"/>
    <property type="molecule type" value="Genomic_DNA"/>
</dbReference>
<comment type="similarity">
    <text evidence="1">Belongs to the WD repeat RAPTOR family.</text>
</comment>
<dbReference type="InterPro" id="IPR015943">
    <property type="entry name" value="WD40/YVTN_repeat-like_dom_sf"/>
</dbReference>
<dbReference type="Pfam" id="PF00400">
    <property type="entry name" value="WD40"/>
    <property type="match status" value="2"/>
</dbReference>